<dbReference type="PANTHER" id="PTHR23236:SF11">
    <property type="entry name" value="EUKARYOTIC TRANSLATION INITIATION FACTOR 4H"/>
    <property type="match status" value="1"/>
</dbReference>
<dbReference type="InterPro" id="IPR000504">
    <property type="entry name" value="RRM_dom"/>
</dbReference>
<keyword evidence="1 2" id="KW-0694">RNA-binding</keyword>
<accession>A0A9D5B958</accession>
<name>A0A9D5B958_PEA</name>
<dbReference type="Gene3D" id="3.30.70.330">
    <property type="match status" value="3"/>
</dbReference>
<dbReference type="PROSITE" id="PS50102">
    <property type="entry name" value="RRM"/>
    <property type="match status" value="2"/>
</dbReference>
<protein>
    <recommendedName>
        <fullName evidence="3">RRM domain-containing protein</fullName>
    </recommendedName>
</protein>
<dbReference type="Pfam" id="PF00076">
    <property type="entry name" value="RRM_1"/>
    <property type="match status" value="3"/>
</dbReference>
<evidence type="ECO:0000256" key="2">
    <source>
        <dbReference type="PROSITE-ProRule" id="PRU00176"/>
    </source>
</evidence>
<evidence type="ECO:0000259" key="3">
    <source>
        <dbReference type="PROSITE" id="PS50102"/>
    </source>
</evidence>
<dbReference type="Gramene" id="Psat02G0133500-T1">
    <property type="protein sequence ID" value="KAI5434451.1"/>
    <property type="gene ID" value="KIW84_021335"/>
</dbReference>
<comment type="caution">
    <text evidence="4">The sequence shown here is derived from an EMBL/GenBank/DDBJ whole genome shotgun (WGS) entry which is preliminary data.</text>
</comment>
<dbReference type="Proteomes" id="UP001058974">
    <property type="component" value="Chromosome 2"/>
</dbReference>
<evidence type="ECO:0000256" key="1">
    <source>
        <dbReference type="ARBA" id="ARBA00022884"/>
    </source>
</evidence>
<dbReference type="AlphaFoldDB" id="A0A9D5B958"/>
<dbReference type="InterPro" id="IPR012677">
    <property type="entry name" value="Nucleotide-bd_a/b_plait_sf"/>
</dbReference>
<reference evidence="4 5" key="1">
    <citation type="journal article" date="2022" name="Nat. Genet.">
        <title>Improved pea reference genome and pan-genome highlight genomic features and evolutionary characteristics.</title>
        <authorList>
            <person name="Yang T."/>
            <person name="Liu R."/>
            <person name="Luo Y."/>
            <person name="Hu S."/>
            <person name="Wang D."/>
            <person name="Wang C."/>
            <person name="Pandey M.K."/>
            <person name="Ge S."/>
            <person name="Xu Q."/>
            <person name="Li N."/>
            <person name="Li G."/>
            <person name="Huang Y."/>
            <person name="Saxena R.K."/>
            <person name="Ji Y."/>
            <person name="Li M."/>
            <person name="Yan X."/>
            <person name="He Y."/>
            <person name="Liu Y."/>
            <person name="Wang X."/>
            <person name="Xiang C."/>
            <person name="Varshney R.K."/>
            <person name="Ding H."/>
            <person name="Gao S."/>
            <person name="Zong X."/>
        </authorList>
    </citation>
    <scope>NUCLEOTIDE SEQUENCE [LARGE SCALE GENOMIC DNA]</scope>
    <source>
        <strain evidence="4 5">cv. Zhongwan 6</strain>
    </source>
</reference>
<dbReference type="SUPFAM" id="SSF54928">
    <property type="entry name" value="RNA-binding domain, RBD"/>
    <property type="match status" value="3"/>
</dbReference>
<dbReference type="PANTHER" id="PTHR23236">
    <property type="entry name" value="EUKARYOTIC TRANSLATION INITIATION FACTOR 4B/4H"/>
    <property type="match status" value="1"/>
</dbReference>
<evidence type="ECO:0000313" key="4">
    <source>
        <dbReference type="EMBL" id="KAI5434451.1"/>
    </source>
</evidence>
<sequence>MAIISLKTLFSPPIPQIQAGMANESEPVVCEDAIPPQKVCKKRKCEDEDQNEVITEKKKRGEVFEILEDRVGSNSDYSEHDKPKGLESLEYNEEEVEGKVAKTPQERHGSPVTLNENYAASKTICVKNLSYSVEHTDMEDIFKDCGEVVDIQFKTDCEGRFRGFGFVKFETVEAAQKALKLHNTELLNRHIKINIAQEKSEYPPYRSSFHTDGNLYSHTVKGFDASLVENKPKSPVTPNETKGTLKTVYVGNLSYTVERADMEKLFKGYGEIVDIRLHTDREGKFKGNGHVQFATEESAQKALVLNKKVFFNRPMVVNLALERRKYSPNESWSIQFHKCGNFQPPLTVSVIGFNTSLAEEKIKASLHNHFECCGEIARILLPRHHGSGVIKEHAFLDFKDIDGYKNALKLNQTEIGGYWVSVVSAGGGKGNYRVGGRGGGDYGGSRGGYRVGGRDGANYRSDNQGMGGGRGSYHVCGRGGGDCGGRASWGRSHGAERHWTVNTEHW</sequence>
<dbReference type="InterPro" id="IPR035979">
    <property type="entry name" value="RBD_domain_sf"/>
</dbReference>
<keyword evidence="5" id="KW-1185">Reference proteome</keyword>
<dbReference type="SMART" id="SM00360">
    <property type="entry name" value="RRM"/>
    <property type="match status" value="3"/>
</dbReference>
<dbReference type="EMBL" id="JAMSHJ010000002">
    <property type="protein sequence ID" value="KAI5434451.1"/>
    <property type="molecule type" value="Genomic_DNA"/>
</dbReference>
<dbReference type="GO" id="GO:0008143">
    <property type="term" value="F:poly(A) binding"/>
    <property type="evidence" value="ECO:0007669"/>
    <property type="project" value="TreeGrafter"/>
</dbReference>
<proteinExistence type="predicted"/>
<evidence type="ECO:0000313" key="5">
    <source>
        <dbReference type="Proteomes" id="UP001058974"/>
    </source>
</evidence>
<feature type="domain" description="RRM" evidence="3">
    <location>
        <begin position="122"/>
        <end position="198"/>
    </location>
</feature>
<organism evidence="4 5">
    <name type="scientific">Pisum sativum</name>
    <name type="common">Garden pea</name>
    <name type="synonym">Lathyrus oleraceus</name>
    <dbReference type="NCBI Taxonomy" id="3888"/>
    <lineage>
        <taxon>Eukaryota</taxon>
        <taxon>Viridiplantae</taxon>
        <taxon>Streptophyta</taxon>
        <taxon>Embryophyta</taxon>
        <taxon>Tracheophyta</taxon>
        <taxon>Spermatophyta</taxon>
        <taxon>Magnoliopsida</taxon>
        <taxon>eudicotyledons</taxon>
        <taxon>Gunneridae</taxon>
        <taxon>Pentapetalae</taxon>
        <taxon>rosids</taxon>
        <taxon>fabids</taxon>
        <taxon>Fabales</taxon>
        <taxon>Fabaceae</taxon>
        <taxon>Papilionoideae</taxon>
        <taxon>50 kb inversion clade</taxon>
        <taxon>NPAAA clade</taxon>
        <taxon>Hologalegina</taxon>
        <taxon>IRL clade</taxon>
        <taxon>Fabeae</taxon>
        <taxon>Lathyrus</taxon>
    </lineage>
</organism>
<gene>
    <name evidence="4" type="ORF">KIW84_021335</name>
</gene>
<feature type="domain" description="RRM" evidence="3">
    <location>
        <begin position="246"/>
        <end position="322"/>
    </location>
</feature>